<reference evidence="1" key="1">
    <citation type="submission" date="2014-11" db="EMBL/GenBank/DDBJ databases">
        <authorList>
            <person name="Amaro Gonzalez C."/>
        </authorList>
    </citation>
    <scope>NUCLEOTIDE SEQUENCE</scope>
</reference>
<dbReference type="EMBL" id="GBXM01094315">
    <property type="protein sequence ID" value="JAH14262.1"/>
    <property type="molecule type" value="Transcribed_RNA"/>
</dbReference>
<proteinExistence type="predicted"/>
<name>A0A0E9QCP8_ANGAN</name>
<protein>
    <submittedName>
        <fullName evidence="1">Uncharacterized protein</fullName>
    </submittedName>
</protein>
<evidence type="ECO:0000313" key="1">
    <source>
        <dbReference type="EMBL" id="JAH14262.1"/>
    </source>
</evidence>
<dbReference type="AlphaFoldDB" id="A0A0E9QCP8"/>
<reference evidence="1" key="2">
    <citation type="journal article" date="2015" name="Fish Shellfish Immunol.">
        <title>Early steps in the European eel (Anguilla anguilla)-Vibrio vulnificus interaction in the gills: Role of the RtxA13 toxin.</title>
        <authorList>
            <person name="Callol A."/>
            <person name="Pajuelo D."/>
            <person name="Ebbesson L."/>
            <person name="Teles M."/>
            <person name="MacKenzie S."/>
            <person name="Amaro C."/>
        </authorList>
    </citation>
    <scope>NUCLEOTIDE SEQUENCE</scope>
</reference>
<organism evidence="1">
    <name type="scientific">Anguilla anguilla</name>
    <name type="common">European freshwater eel</name>
    <name type="synonym">Muraena anguilla</name>
    <dbReference type="NCBI Taxonomy" id="7936"/>
    <lineage>
        <taxon>Eukaryota</taxon>
        <taxon>Metazoa</taxon>
        <taxon>Chordata</taxon>
        <taxon>Craniata</taxon>
        <taxon>Vertebrata</taxon>
        <taxon>Euteleostomi</taxon>
        <taxon>Actinopterygii</taxon>
        <taxon>Neopterygii</taxon>
        <taxon>Teleostei</taxon>
        <taxon>Anguilliformes</taxon>
        <taxon>Anguillidae</taxon>
        <taxon>Anguilla</taxon>
    </lineage>
</organism>
<sequence length="33" mass="3698">MRAATKINAQISKQSSCTSSKRCHEDGMLLVFR</sequence>
<accession>A0A0E9QCP8</accession>